<dbReference type="SUPFAM" id="SSF53474">
    <property type="entry name" value="alpha/beta-Hydrolases"/>
    <property type="match status" value="1"/>
</dbReference>
<accession>A0A4R8UZA1</accession>
<dbReference type="InterPro" id="IPR050300">
    <property type="entry name" value="GDXG_lipolytic_enzyme"/>
</dbReference>
<evidence type="ECO:0000313" key="5">
    <source>
        <dbReference type="Proteomes" id="UP000298173"/>
    </source>
</evidence>
<dbReference type="PANTHER" id="PTHR48081">
    <property type="entry name" value="AB HYDROLASE SUPERFAMILY PROTEIN C4A8.06C"/>
    <property type="match status" value="1"/>
</dbReference>
<dbReference type="InterPro" id="IPR049492">
    <property type="entry name" value="BD-FAE-like_dom"/>
</dbReference>
<evidence type="ECO:0000313" key="4">
    <source>
        <dbReference type="EMBL" id="TFB73346.1"/>
    </source>
</evidence>
<name>A0A4R8UZA1_9MICO</name>
<gene>
    <name evidence="4" type="ORF">E3O06_09000</name>
</gene>
<proteinExistence type="predicted"/>
<comment type="caution">
    <text evidence="4">The sequence shown here is derived from an EMBL/GenBank/DDBJ whole genome shotgun (WGS) entry which is preliminary data.</text>
</comment>
<dbReference type="AlphaFoldDB" id="A0A4R8UZA1"/>
<keyword evidence="5" id="KW-1185">Reference proteome</keyword>
<dbReference type="Pfam" id="PF20434">
    <property type="entry name" value="BD-FAE"/>
    <property type="match status" value="1"/>
</dbReference>
<evidence type="ECO:0000256" key="1">
    <source>
        <dbReference type="ARBA" id="ARBA00022801"/>
    </source>
</evidence>
<reference evidence="4 5" key="1">
    <citation type="submission" date="2019-03" db="EMBL/GenBank/DDBJ databases">
        <title>Genomics of glacier-inhabiting Cryobacterium strains.</title>
        <authorList>
            <person name="Liu Q."/>
            <person name="Xin Y.-H."/>
        </authorList>
    </citation>
    <scope>NUCLEOTIDE SEQUENCE [LARGE SCALE GENOMIC DNA]</scope>
    <source>
        <strain evidence="4 5">HLT2-23</strain>
    </source>
</reference>
<sequence>MAELHEHARPIQFSDLPAAPVPRGQRPRAARAIRRIGLAAARRQRPAVPARRHRARRLALPRQAPAPVLLPLGEPVPQTPDQSGLPSCSGERRPVVKTTRLLAASAGLLAIGLVLSGCSATPTAPAANAHSDSVVLQNDLQYGTARGEKLLLNACLPKGGGEPTAAVILIHGGGFDSGTKDFGGMTALCSELADGGLAAFSVDYRLAPEFAFPAQVNDVTDALAWLRDPAQVAEFGIDPERIGLFGSSAGAIIASSIGTNGTGSLTGDDRVAAVVALSPAVDLTEKGLLLGDPSKMAISSILQYLGCDDFRACPNARDASPLYSVDKTDPPFYIAMSKKELVPLEQGQAMMLALKAVGVPVTLDVKPGERHALELLDEATRASIRQFLIDNLVNSSTRTD</sequence>
<dbReference type="OrthoDB" id="9803828at2"/>
<dbReference type="Gene3D" id="3.40.50.1820">
    <property type="entry name" value="alpha/beta hydrolase"/>
    <property type="match status" value="1"/>
</dbReference>
<dbReference type="Proteomes" id="UP000298173">
    <property type="component" value="Unassembled WGS sequence"/>
</dbReference>
<feature type="region of interest" description="Disordered" evidence="2">
    <location>
        <begin position="1"/>
        <end position="28"/>
    </location>
</feature>
<dbReference type="GO" id="GO:0016787">
    <property type="term" value="F:hydrolase activity"/>
    <property type="evidence" value="ECO:0007669"/>
    <property type="project" value="UniProtKB-KW"/>
</dbReference>
<feature type="domain" description="BD-FAE-like" evidence="3">
    <location>
        <begin position="155"/>
        <end position="351"/>
    </location>
</feature>
<organism evidence="4 5">
    <name type="scientific">Cryobacterium glaciale</name>
    <dbReference type="NCBI Taxonomy" id="1259145"/>
    <lineage>
        <taxon>Bacteria</taxon>
        <taxon>Bacillati</taxon>
        <taxon>Actinomycetota</taxon>
        <taxon>Actinomycetes</taxon>
        <taxon>Micrococcales</taxon>
        <taxon>Microbacteriaceae</taxon>
        <taxon>Cryobacterium</taxon>
    </lineage>
</organism>
<dbReference type="InterPro" id="IPR029058">
    <property type="entry name" value="AB_hydrolase_fold"/>
</dbReference>
<evidence type="ECO:0000256" key="2">
    <source>
        <dbReference type="SAM" id="MobiDB-lite"/>
    </source>
</evidence>
<dbReference type="EMBL" id="SOEY01000018">
    <property type="protein sequence ID" value="TFB73346.1"/>
    <property type="molecule type" value="Genomic_DNA"/>
</dbReference>
<dbReference type="PANTHER" id="PTHR48081:SF13">
    <property type="entry name" value="ALPHA_BETA HYDROLASE"/>
    <property type="match status" value="1"/>
</dbReference>
<protein>
    <submittedName>
        <fullName evidence="4">Alpha/beta hydrolase</fullName>
    </submittedName>
</protein>
<keyword evidence="1 4" id="KW-0378">Hydrolase</keyword>
<evidence type="ECO:0000259" key="3">
    <source>
        <dbReference type="Pfam" id="PF20434"/>
    </source>
</evidence>